<name>E5A607_LEPMJ</name>
<dbReference type="VEuPathDB" id="FungiDB:LEMA_P082910.1"/>
<feature type="compositionally biased region" description="Basic and acidic residues" evidence="1">
    <location>
        <begin position="7"/>
        <end position="16"/>
    </location>
</feature>
<evidence type="ECO:0000256" key="1">
    <source>
        <dbReference type="SAM" id="MobiDB-lite"/>
    </source>
</evidence>
<dbReference type="HOGENOM" id="CLU_2184452_0_0_1"/>
<dbReference type="InParanoid" id="E5A607"/>
<gene>
    <name evidence="2" type="ORF">LEMA_P082910.1</name>
</gene>
<feature type="compositionally biased region" description="Low complexity" evidence="1">
    <location>
        <begin position="79"/>
        <end position="109"/>
    </location>
</feature>
<feature type="compositionally biased region" description="Low complexity" evidence="1">
    <location>
        <begin position="41"/>
        <end position="59"/>
    </location>
</feature>
<evidence type="ECO:0000313" key="3">
    <source>
        <dbReference type="Proteomes" id="UP000002668"/>
    </source>
</evidence>
<feature type="region of interest" description="Disordered" evidence="1">
    <location>
        <begin position="1"/>
        <end position="109"/>
    </location>
</feature>
<proteinExistence type="predicted"/>
<reference evidence="3" key="1">
    <citation type="journal article" date="2011" name="Nat. Commun.">
        <title>Effector diversification within compartments of the Leptosphaeria maculans genome affected by Repeat-Induced Point mutations.</title>
        <authorList>
            <person name="Rouxel T."/>
            <person name="Grandaubert J."/>
            <person name="Hane J.K."/>
            <person name="Hoede C."/>
            <person name="van de Wouw A.P."/>
            <person name="Couloux A."/>
            <person name="Dominguez V."/>
            <person name="Anthouard V."/>
            <person name="Bally P."/>
            <person name="Bourras S."/>
            <person name="Cozijnsen A.J."/>
            <person name="Ciuffetti L.M."/>
            <person name="Degrave A."/>
            <person name="Dilmaghani A."/>
            <person name="Duret L."/>
            <person name="Fudal I."/>
            <person name="Goodwin S.B."/>
            <person name="Gout L."/>
            <person name="Glaser N."/>
            <person name="Linglin J."/>
            <person name="Kema G.H.J."/>
            <person name="Lapalu N."/>
            <person name="Lawrence C.B."/>
            <person name="May K."/>
            <person name="Meyer M."/>
            <person name="Ollivier B."/>
            <person name="Poulain J."/>
            <person name="Schoch C.L."/>
            <person name="Simon A."/>
            <person name="Spatafora J.W."/>
            <person name="Stachowiak A."/>
            <person name="Turgeon B.G."/>
            <person name="Tyler B.M."/>
            <person name="Vincent D."/>
            <person name="Weissenbach J."/>
            <person name="Amselem J."/>
            <person name="Quesneville H."/>
            <person name="Oliver R.P."/>
            <person name="Wincker P."/>
            <person name="Balesdent M.-H."/>
            <person name="Howlett B.J."/>
        </authorList>
    </citation>
    <scope>NUCLEOTIDE SEQUENCE [LARGE SCALE GENOMIC DNA]</scope>
    <source>
        <strain evidence="3">JN3 / isolate v23.1.3 / race Av1-4-5-6-7-8</strain>
    </source>
</reference>
<evidence type="ECO:0000313" key="2">
    <source>
        <dbReference type="EMBL" id="CBX99052.1"/>
    </source>
</evidence>
<accession>E5A607</accession>
<sequence>MITTSMSERRRSDDHGNGTTTTTNNNTNNNLTSPFLRPDAAVHGTAHTPATATATATAPSHLSHLSHTNRLLPSPIPPQTASASAPPSARARAIPSRAPRIPWPRRIAV</sequence>
<keyword evidence="3" id="KW-1185">Reference proteome</keyword>
<dbReference type="Proteomes" id="UP000002668">
    <property type="component" value="Genome"/>
</dbReference>
<feature type="compositionally biased region" description="Low complexity" evidence="1">
    <location>
        <begin position="17"/>
        <end position="32"/>
    </location>
</feature>
<protein>
    <submittedName>
        <fullName evidence="2">Uncharacterized protein</fullName>
    </submittedName>
</protein>
<dbReference type="EMBL" id="FP929135">
    <property type="protein sequence ID" value="CBX99052.1"/>
    <property type="molecule type" value="Genomic_DNA"/>
</dbReference>
<dbReference type="AlphaFoldDB" id="E5A607"/>
<organism evidence="2 3">
    <name type="scientific">Leptosphaeria maculans (strain JN3 / isolate v23.1.3 / race Av1-4-5-6-7-8)</name>
    <name type="common">Blackleg fungus</name>
    <name type="synonym">Phoma lingam</name>
    <dbReference type="NCBI Taxonomy" id="985895"/>
    <lineage>
        <taxon>Eukaryota</taxon>
        <taxon>Fungi</taxon>
        <taxon>Dikarya</taxon>
        <taxon>Ascomycota</taxon>
        <taxon>Pezizomycotina</taxon>
        <taxon>Dothideomycetes</taxon>
        <taxon>Pleosporomycetidae</taxon>
        <taxon>Pleosporales</taxon>
        <taxon>Pleosporineae</taxon>
        <taxon>Leptosphaeriaceae</taxon>
        <taxon>Plenodomus</taxon>
        <taxon>Plenodomus lingam/Leptosphaeria maculans species complex</taxon>
    </lineage>
</organism>